<dbReference type="InterPro" id="IPR016032">
    <property type="entry name" value="Sig_transdc_resp-reg_C-effctor"/>
</dbReference>
<dbReference type="GO" id="GO:0000160">
    <property type="term" value="P:phosphorelay signal transduction system"/>
    <property type="evidence" value="ECO:0007669"/>
    <property type="project" value="InterPro"/>
</dbReference>
<dbReference type="Gene3D" id="3.40.50.2300">
    <property type="match status" value="1"/>
</dbReference>
<name>A0A7C7D6F0_9FIRM</name>
<evidence type="ECO:0000256" key="2">
    <source>
        <dbReference type="ARBA" id="ARBA00022553"/>
    </source>
</evidence>
<dbReference type="CDD" id="cd06170">
    <property type="entry name" value="LuxR_C_like"/>
    <property type="match status" value="1"/>
</dbReference>
<dbReference type="InterPro" id="IPR058245">
    <property type="entry name" value="NreC/VraR/RcsB-like_REC"/>
</dbReference>
<dbReference type="SMART" id="SM00421">
    <property type="entry name" value="HTH_LUXR"/>
    <property type="match status" value="1"/>
</dbReference>
<dbReference type="GO" id="GO:0006355">
    <property type="term" value="P:regulation of DNA-templated transcription"/>
    <property type="evidence" value="ECO:0007669"/>
    <property type="project" value="InterPro"/>
</dbReference>
<comment type="caution">
    <text evidence="10">The sequence shown here is derived from an EMBL/GenBank/DDBJ whole genome shotgun (WGS) entry which is preliminary data.</text>
</comment>
<comment type="function">
    <text evidence="6">May play the central regulatory role in sporulation. It may be an element of the effector pathway responsible for the activation of sporulation genes in response to nutritional stress. Spo0A may act in concert with spo0H (a sigma factor) to control the expression of some genes that are critical to the sporulation process.</text>
</comment>
<protein>
    <recommendedName>
        <fullName evidence="1">Stage 0 sporulation protein A homolog</fullName>
    </recommendedName>
</protein>
<evidence type="ECO:0000259" key="8">
    <source>
        <dbReference type="PROSITE" id="PS50043"/>
    </source>
</evidence>
<dbReference type="InterPro" id="IPR011006">
    <property type="entry name" value="CheY-like_superfamily"/>
</dbReference>
<keyword evidence="3" id="KW-0805">Transcription regulation</keyword>
<proteinExistence type="predicted"/>
<evidence type="ECO:0000256" key="6">
    <source>
        <dbReference type="ARBA" id="ARBA00024867"/>
    </source>
</evidence>
<evidence type="ECO:0000313" key="11">
    <source>
        <dbReference type="Proteomes" id="UP000553059"/>
    </source>
</evidence>
<dbReference type="AlphaFoldDB" id="A0A7C7D6F0"/>
<dbReference type="PANTHER" id="PTHR43214">
    <property type="entry name" value="TWO-COMPONENT RESPONSE REGULATOR"/>
    <property type="match status" value="1"/>
</dbReference>
<accession>A0A7C7D6F0</accession>
<keyword evidence="5" id="KW-0804">Transcription</keyword>
<dbReference type="Pfam" id="PF00196">
    <property type="entry name" value="GerE"/>
    <property type="match status" value="1"/>
</dbReference>
<dbReference type="Pfam" id="PF00072">
    <property type="entry name" value="Response_reg"/>
    <property type="match status" value="1"/>
</dbReference>
<dbReference type="InterPro" id="IPR039420">
    <property type="entry name" value="WalR-like"/>
</dbReference>
<dbReference type="InterPro" id="IPR001789">
    <property type="entry name" value="Sig_transdc_resp-reg_receiver"/>
</dbReference>
<dbReference type="SMART" id="SM00448">
    <property type="entry name" value="REC"/>
    <property type="match status" value="1"/>
</dbReference>
<reference evidence="10 11" key="1">
    <citation type="journal article" date="2020" name="Biotechnol. Biofuels">
        <title>New insights from the biogas microbiome by comprehensive genome-resolved metagenomics of nearly 1600 species originating from multiple anaerobic digesters.</title>
        <authorList>
            <person name="Campanaro S."/>
            <person name="Treu L."/>
            <person name="Rodriguez-R L.M."/>
            <person name="Kovalovszki A."/>
            <person name="Ziels R.M."/>
            <person name="Maus I."/>
            <person name="Zhu X."/>
            <person name="Kougias P.G."/>
            <person name="Basile A."/>
            <person name="Luo G."/>
            <person name="Schluter A."/>
            <person name="Konstantinidis K.T."/>
            <person name="Angelidaki I."/>
        </authorList>
    </citation>
    <scope>NUCLEOTIDE SEQUENCE [LARGE SCALE GENOMIC DNA]</scope>
    <source>
        <strain evidence="10">AS05jafATM_4</strain>
    </source>
</reference>
<dbReference type="Proteomes" id="UP000553059">
    <property type="component" value="Unassembled WGS sequence"/>
</dbReference>
<dbReference type="EMBL" id="DUTF01000253">
    <property type="protein sequence ID" value="HHY27374.1"/>
    <property type="molecule type" value="Genomic_DNA"/>
</dbReference>
<evidence type="ECO:0000313" key="10">
    <source>
        <dbReference type="EMBL" id="HHY27374.1"/>
    </source>
</evidence>
<organism evidence="10 11">
    <name type="scientific">Desulfitobacterium dehalogenans</name>
    <dbReference type="NCBI Taxonomy" id="36854"/>
    <lineage>
        <taxon>Bacteria</taxon>
        <taxon>Bacillati</taxon>
        <taxon>Bacillota</taxon>
        <taxon>Clostridia</taxon>
        <taxon>Eubacteriales</taxon>
        <taxon>Desulfitobacteriaceae</taxon>
        <taxon>Desulfitobacterium</taxon>
    </lineage>
</organism>
<feature type="domain" description="Response regulatory" evidence="9">
    <location>
        <begin position="6"/>
        <end position="122"/>
    </location>
</feature>
<dbReference type="GO" id="GO:0003677">
    <property type="term" value="F:DNA binding"/>
    <property type="evidence" value="ECO:0007669"/>
    <property type="project" value="UniProtKB-KW"/>
</dbReference>
<feature type="modified residue" description="4-aspartylphosphate" evidence="7">
    <location>
        <position position="57"/>
    </location>
</feature>
<evidence type="ECO:0000256" key="1">
    <source>
        <dbReference type="ARBA" id="ARBA00018672"/>
    </source>
</evidence>
<dbReference type="PROSITE" id="PS50043">
    <property type="entry name" value="HTH_LUXR_2"/>
    <property type="match status" value="1"/>
</dbReference>
<sequence>MNKKLRIVLADDHAVLRAGLKVLLNAEPDLEVIGEASDGVEAIARVDDLRPDLLLLDLTMPKLNGVDCIEELLKKHPGLKILVLTMHDDEEYLKAVLRIGAKGYVLKKAADVELLSAIRTVARGEMFIYPTMAAELVYRHWVSSKELEKESKKLKKLSERELEVLRYLALGHTNQDIAEFLHVSVKTVETYKARVMEKLEMHKRAELVRYAMDNGII</sequence>
<dbReference type="PROSITE" id="PS50110">
    <property type="entry name" value="RESPONSE_REGULATORY"/>
    <property type="match status" value="1"/>
</dbReference>
<dbReference type="InterPro" id="IPR000792">
    <property type="entry name" value="Tscrpt_reg_LuxR_C"/>
</dbReference>
<dbReference type="SUPFAM" id="SSF46894">
    <property type="entry name" value="C-terminal effector domain of the bipartite response regulators"/>
    <property type="match status" value="1"/>
</dbReference>
<evidence type="ECO:0000256" key="3">
    <source>
        <dbReference type="ARBA" id="ARBA00023015"/>
    </source>
</evidence>
<evidence type="ECO:0000259" key="9">
    <source>
        <dbReference type="PROSITE" id="PS50110"/>
    </source>
</evidence>
<gene>
    <name evidence="10" type="ORF">GX523_11655</name>
</gene>
<evidence type="ECO:0000256" key="5">
    <source>
        <dbReference type="ARBA" id="ARBA00023163"/>
    </source>
</evidence>
<keyword evidence="2 7" id="KW-0597">Phosphoprotein</keyword>
<evidence type="ECO:0000256" key="7">
    <source>
        <dbReference type="PROSITE-ProRule" id="PRU00169"/>
    </source>
</evidence>
<dbReference type="CDD" id="cd17535">
    <property type="entry name" value="REC_NarL-like"/>
    <property type="match status" value="1"/>
</dbReference>
<feature type="domain" description="HTH luxR-type" evidence="8">
    <location>
        <begin position="150"/>
        <end position="215"/>
    </location>
</feature>
<dbReference type="SUPFAM" id="SSF52172">
    <property type="entry name" value="CheY-like"/>
    <property type="match status" value="1"/>
</dbReference>
<dbReference type="PROSITE" id="PS00622">
    <property type="entry name" value="HTH_LUXR_1"/>
    <property type="match status" value="1"/>
</dbReference>
<evidence type="ECO:0000256" key="4">
    <source>
        <dbReference type="ARBA" id="ARBA00023125"/>
    </source>
</evidence>
<dbReference type="PANTHER" id="PTHR43214:SF43">
    <property type="entry name" value="TWO-COMPONENT RESPONSE REGULATOR"/>
    <property type="match status" value="1"/>
</dbReference>
<keyword evidence="4" id="KW-0238">DNA-binding</keyword>
<dbReference type="PRINTS" id="PR00038">
    <property type="entry name" value="HTHLUXR"/>
</dbReference>